<dbReference type="Pfam" id="PF03732">
    <property type="entry name" value="Retrotrans_gag"/>
    <property type="match status" value="1"/>
</dbReference>
<sequence>MIPTYNEVSEDAVKVKLFPFSLKDRAKEWLHSLPPDSITTWEELEQTFLDKYFPLGKTACFRNEITSLSQFDNGSLYEACERFKELIRKCPHNGLPKWQIV</sequence>
<reference evidence="2" key="1">
    <citation type="journal article" date="2023" name="Plant J.">
        <title>Genome sequences and population genomics provide insights into the demographic history, inbreeding, and mutation load of two 'living fossil' tree species of Dipteronia.</title>
        <authorList>
            <person name="Feng Y."/>
            <person name="Comes H.P."/>
            <person name="Chen J."/>
            <person name="Zhu S."/>
            <person name="Lu R."/>
            <person name="Zhang X."/>
            <person name="Li P."/>
            <person name="Qiu J."/>
            <person name="Olsen K.M."/>
            <person name="Qiu Y."/>
        </authorList>
    </citation>
    <scope>NUCLEOTIDE SEQUENCE</scope>
    <source>
        <strain evidence="2">NBL</strain>
    </source>
</reference>
<gene>
    <name evidence="2" type="ORF">Dsin_019446</name>
</gene>
<dbReference type="PANTHER" id="PTHR33223">
    <property type="entry name" value="CCHC-TYPE DOMAIN-CONTAINING PROTEIN"/>
    <property type="match status" value="1"/>
</dbReference>
<dbReference type="PANTHER" id="PTHR33223:SF11">
    <property type="entry name" value="ELEMENT PROTEIN, PUTATIVE-RELATED"/>
    <property type="match status" value="1"/>
</dbReference>
<dbReference type="AlphaFoldDB" id="A0AAE0A7K5"/>
<organism evidence="2 3">
    <name type="scientific">Dipteronia sinensis</name>
    <dbReference type="NCBI Taxonomy" id="43782"/>
    <lineage>
        <taxon>Eukaryota</taxon>
        <taxon>Viridiplantae</taxon>
        <taxon>Streptophyta</taxon>
        <taxon>Embryophyta</taxon>
        <taxon>Tracheophyta</taxon>
        <taxon>Spermatophyta</taxon>
        <taxon>Magnoliopsida</taxon>
        <taxon>eudicotyledons</taxon>
        <taxon>Gunneridae</taxon>
        <taxon>Pentapetalae</taxon>
        <taxon>rosids</taxon>
        <taxon>malvids</taxon>
        <taxon>Sapindales</taxon>
        <taxon>Sapindaceae</taxon>
        <taxon>Hippocastanoideae</taxon>
        <taxon>Acereae</taxon>
        <taxon>Dipteronia</taxon>
    </lineage>
</organism>
<keyword evidence="3" id="KW-1185">Reference proteome</keyword>
<comment type="caution">
    <text evidence="2">The sequence shown here is derived from an EMBL/GenBank/DDBJ whole genome shotgun (WGS) entry which is preliminary data.</text>
</comment>
<feature type="domain" description="Retrotransposon gag" evidence="1">
    <location>
        <begin position="16"/>
        <end position="100"/>
    </location>
</feature>
<dbReference type="Proteomes" id="UP001281410">
    <property type="component" value="Unassembled WGS sequence"/>
</dbReference>
<proteinExistence type="predicted"/>
<dbReference type="EMBL" id="JANJYJ010000006">
    <property type="protein sequence ID" value="KAK3205400.1"/>
    <property type="molecule type" value="Genomic_DNA"/>
</dbReference>
<name>A0AAE0A7K5_9ROSI</name>
<evidence type="ECO:0000313" key="3">
    <source>
        <dbReference type="Proteomes" id="UP001281410"/>
    </source>
</evidence>
<dbReference type="InterPro" id="IPR005162">
    <property type="entry name" value="Retrotrans_gag_dom"/>
</dbReference>
<accession>A0AAE0A7K5</accession>
<protein>
    <recommendedName>
        <fullName evidence="1">Retrotransposon gag domain-containing protein</fullName>
    </recommendedName>
</protein>
<evidence type="ECO:0000313" key="2">
    <source>
        <dbReference type="EMBL" id="KAK3205400.1"/>
    </source>
</evidence>
<evidence type="ECO:0000259" key="1">
    <source>
        <dbReference type="Pfam" id="PF03732"/>
    </source>
</evidence>